<proteinExistence type="predicted"/>
<protein>
    <submittedName>
        <fullName evidence="1">Uncharacterized protein</fullName>
    </submittedName>
</protein>
<dbReference type="Proteomes" id="UP000053555">
    <property type="component" value="Unassembled WGS sequence"/>
</dbReference>
<reference evidence="1" key="1">
    <citation type="submission" date="2014-07" db="EMBL/GenBank/DDBJ databases">
        <title>Identification of a novel salt tolerance gene in wild soybean by whole-genome sequencing.</title>
        <authorList>
            <person name="Lam H.-M."/>
            <person name="Qi X."/>
            <person name="Li M.-W."/>
            <person name="Liu X."/>
            <person name="Xie M."/>
            <person name="Ni M."/>
            <person name="Xu X."/>
        </authorList>
    </citation>
    <scope>NUCLEOTIDE SEQUENCE [LARGE SCALE GENOMIC DNA]</scope>
    <source>
        <tissue evidence="1">Root</tissue>
    </source>
</reference>
<sequence>MPLKCSIKGKPFRKPDISVTVQEVLEKARSEVKDEFFLSTSVPMSAWHPSSLPLWGFGACVQEFAKDL</sequence>
<dbReference type="EMBL" id="KN650032">
    <property type="protein sequence ID" value="KHN32555.1"/>
    <property type="molecule type" value="Genomic_DNA"/>
</dbReference>
<dbReference type="AlphaFoldDB" id="A0A0B2RH18"/>
<gene>
    <name evidence="1" type="ORF">glysoja_040751</name>
</gene>
<organism evidence="1">
    <name type="scientific">Glycine soja</name>
    <name type="common">Wild soybean</name>
    <dbReference type="NCBI Taxonomy" id="3848"/>
    <lineage>
        <taxon>Eukaryota</taxon>
        <taxon>Viridiplantae</taxon>
        <taxon>Streptophyta</taxon>
        <taxon>Embryophyta</taxon>
        <taxon>Tracheophyta</taxon>
        <taxon>Spermatophyta</taxon>
        <taxon>Magnoliopsida</taxon>
        <taxon>eudicotyledons</taxon>
        <taxon>Gunneridae</taxon>
        <taxon>Pentapetalae</taxon>
        <taxon>rosids</taxon>
        <taxon>fabids</taxon>
        <taxon>Fabales</taxon>
        <taxon>Fabaceae</taxon>
        <taxon>Papilionoideae</taxon>
        <taxon>50 kb inversion clade</taxon>
        <taxon>NPAAA clade</taxon>
        <taxon>indigoferoid/millettioid clade</taxon>
        <taxon>Phaseoleae</taxon>
        <taxon>Glycine</taxon>
        <taxon>Glycine subgen. Soja</taxon>
    </lineage>
</organism>
<name>A0A0B2RH18_GLYSO</name>
<accession>A0A0B2RH18</accession>
<evidence type="ECO:0000313" key="1">
    <source>
        <dbReference type="EMBL" id="KHN32555.1"/>
    </source>
</evidence>